<dbReference type="Pfam" id="PF11551">
    <property type="entry name" value="Omp28"/>
    <property type="match status" value="1"/>
</dbReference>
<protein>
    <submittedName>
        <fullName evidence="2">Omp28-related outer membrane protein</fullName>
    </submittedName>
</protein>
<dbReference type="Gene3D" id="2.60.40.10">
    <property type="entry name" value="Immunoglobulins"/>
    <property type="match status" value="1"/>
</dbReference>
<feature type="signal peptide" evidence="1">
    <location>
        <begin position="1"/>
        <end position="19"/>
    </location>
</feature>
<keyword evidence="1" id="KW-0732">Signal</keyword>
<reference evidence="2" key="2">
    <citation type="journal article" date="2021" name="PeerJ">
        <title>Extensive microbial diversity within the chicken gut microbiome revealed by metagenomics and culture.</title>
        <authorList>
            <person name="Gilroy R."/>
            <person name="Ravi A."/>
            <person name="Getino M."/>
            <person name="Pursley I."/>
            <person name="Horton D.L."/>
            <person name="Alikhan N.F."/>
            <person name="Baker D."/>
            <person name="Gharbi K."/>
            <person name="Hall N."/>
            <person name="Watson M."/>
            <person name="Adriaenssens E.M."/>
            <person name="Foster-Nyarko E."/>
            <person name="Jarju S."/>
            <person name="Secka A."/>
            <person name="Antonio M."/>
            <person name="Oren A."/>
            <person name="Chaudhuri R.R."/>
            <person name="La Ragione R."/>
            <person name="Hildebrand F."/>
            <person name="Pallen M.J."/>
        </authorList>
    </citation>
    <scope>NUCLEOTIDE SEQUENCE</scope>
    <source>
        <strain evidence="2">10037</strain>
    </source>
</reference>
<name>A0A9D9I4E5_9BACT</name>
<dbReference type="Proteomes" id="UP000823597">
    <property type="component" value="Unassembled WGS sequence"/>
</dbReference>
<accession>A0A9D9I4E5</accession>
<comment type="caution">
    <text evidence="2">The sequence shown here is derived from an EMBL/GenBank/DDBJ whole genome shotgun (WGS) entry which is preliminary data.</text>
</comment>
<dbReference type="InterPro" id="IPR013783">
    <property type="entry name" value="Ig-like_fold"/>
</dbReference>
<dbReference type="PROSITE" id="PS51257">
    <property type="entry name" value="PROKAR_LIPOPROTEIN"/>
    <property type="match status" value="1"/>
</dbReference>
<feature type="chain" id="PRO_5039529173" evidence="1">
    <location>
        <begin position="20"/>
        <end position="440"/>
    </location>
</feature>
<sequence>MKQKYFYFLALTIFAFALACTPSEELTLTPSALEVNASETVTFAVHYGETEVTGEAQIFLRSTNEELADNTFSTSIPGEYEFFATYNDAQSEYVKVRVNESAVLSVDKNNIAPDGIETATFTVTRNGTDITGESTLYLLPEDGNPMAQEGFTFTTTEAGVYTFYATAGGISTNSVHVIVLPTDSEPANFNFRQRGLITEFTGTWCGWCAIMKAAAHHLEETGYDNGYSVEIHQGDSMSLPYVNSLLVQFGAGSTNFPLTTFNLDRKTKIVGTYSQTSIEANADRIKLILESCLDEYECTSGISGTYFSDGADGNMKVMATVKIADDGEYRIAAWLCENNIESAQTNYTSDVVNSADVSIHRNVLRAVSNTSEFTGDEVTAGAKETQVFEWTFDASSLYNGNPEDSHVLIFVTKKQEGGVYIVNNIIRCGFEKVTGFEYAE</sequence>
<organism evidence="2 3">
    <name type="scientific">Candidatus Merdivivens pullistercoris</name>
    <dbReference type="NCBI Taxonomy" id="2840873"/>
    <lineage>
        <taxon>Bacteria</taxon>
        <taxon>Pseudomonadati</taxon>
        <taxon>Bacteroidota</taxon>
        <taxon>Bacteroidia</taxon>
        <taxon>Bacteroidales</taxon>
        <taxon>Muribaculaceae</taxon>
        <taxon>Muribaculaceae incertae sedis</taxon>
        <taxon>Candidatus Merdivivens</taxon>
    </lineage>
</organism>
<dbReference type="InterPro" id="IPR021615">
    <property type="entry name" value="Omp28"/>
</dbReference>
<reference evidence="2" key="1">
    <citation type="submission" date="2020-10" db="EMBL/GenBank/DDBJ databases">
        <authorList>
            <person name="Gilroy R."/>
        </authorList>
    </citation>
    <scope>NUCLEOTIDE SEQUENCE</scope>
    <source>
        <strain evidence="2">10037</strain>
    </source>
</reference>
<dbReference type="AlphaFoldDB" id="A0A9D9I4E5"/>
<evidence type="ECO:0000313" key="3">
    <source>
        <dbReference type="Proteomes" id="UP000823597"/>
    </source>
</evidence>
<evidence type="ECO:0000313" key="2">
    <source>
        <dbReference type="EMBL" id="MBO8465749.1"/>
    </source>
</evidence>
<proteinExistence type="predicted"/>
<gene>
    <name evidence="2" type="ORF">IAB93_07125</name>
</gene>
<dbReference type="EMBL" id="JADIME010000076">
    <property type="protein sequence ID" value="MBO8465749.1"/>
    <property type="molecule type" value="Genomic_DNA"/>
</dbReference>
<evidence type="ECO:0000256" key="1">
    <source>
        <dbReference type="SAM" id="SignalP"/>
    </source>
</evidence>